<evidence type="ECO:0000313" key="8">
    <source>
        <dbReference type="EMBL" id="RXH54292.1"/>
    </source>
</evidence>
<evidence type="ECO:0000256" key="4">
    <source>
        <dbReference type="SAM" id="Phobius"/>
    </source>
</evidence>
<feature type="coiled-coil region" evidence="2">
    <location>
        <begin position="273"/>
        <end position="300"/>
    </location>
</feature>
<dbReference type="Gene3D" id="1.10.287.470">
    <property type="entry name" value="Helix hairpin bin"/>
    <property type="match status" value="1"/>
</dbReference>
<evidence type="ECO:0000259" key="5">
    <source>
        <dbReference type="Pfam" id="PF25917"/>
    </source>
</evidence>
<dbReference type="PANTHER" id="PTHR30469">
    <property type="entry name" value="MULTIDRUG RESISTANCE PROTEIN MDTA"/>
    <property type="match status" value="1"/>
</dbReference>
<dbReference type="SUPFAM" id="SSF111369">
    <property type="entry name" value="HlyD-like secretion proteins"/>
    <property type="match status" value="2"/>
</dbReference>
<dbReference type="InterPro" id="IPR006143">
    <property type="entry name" value="RND_pump_MFP"/>
</dbReference>
<dbReference type="Gene3D" id="2.40.420.20">
    <property type="match status" value="1"/>
</dbReference>
<dbReference type="RefSeq" id="WP_128915201.1">
    <property type="nucleotide sequence ID" value="NZ_RDSM01000004.1"/>
</dbReference>
<keyword evidence="2" id="KW-0175">Coiled coil</keyword>
<keyword evidence="4" id="KW-0472">Membrane</keyword>
<keyword evidence="4" id="KW-1133">Transmembrane helix</keyword>
<dbReference type="Pfam" id="PF25954">
    <property type="entry name" value="Beta-barrel_RND_2"/>
    <property type="match status" value="1"/>
</dbReference>
<dbReference type="Gene3D" id="2.40.50.100">
    <property type="match status" value="1"/>
</dbReference>
<dbReference type="Pfam" id="PF25989">
    <property type="entry name" value="YknX_C"/>
    <property type="match status" value="1"/>
</dbReference>
<sequence length="602" mass="64608">MDESGFEQRERERRAREQQRLGDRFTRESSPEDRGLGEEYAQSNAIDGPRIGDTFADPRYAEETKLGNSFADPNSIDDGKLGKSFEETNSSRKKKHDLHVKEKLTPKGTRKFLYWFVLGVVVLFAAIFILSIIPRLSRDKENNKRAQQQKDAVPAIEVVTVKRSQGGSGLVVPGTTTPLVQAFVYARANGYLKTRLVDIGDHVRRGQLLAVIDAPDLDQQVDQARQQLRQAEAQVGQQRTQLALNKVTWDRWRVLVAKGVFARQDGDQREADYLAQQANVAAAERNVQAYQANLQRVIALQSYEQVRSPFDGVITARNVDVGSLISAAGTSSGAASPSVAGASAGQQNAALTNSAGASGSSATSATPTGGGDTGGQPGALFSIAQVQRLRILVSVPDSYAGGIKVGQHAAIHFQQYATAQFDGNVTRTADSIDQNTRTLLTEVQVDNRDGRLMAGMYAVVTFDTAGGPGPLMVPGDAIVIRENQTMVATIANDKVSMRPVDIGRDFGPSVEVVAGLREGDVIATNVTDEVSEGAKVQTKPSPMEQQNQSKGPPPTVPPGGPSQYGDQSISDQNLQGQANQKQGQQKGQQKGGDKKSGSGSKP</sequence>
<feature type="transmembrane region" description="Helical" evidence="4">
    <location>
        <begin position="112"/>
        <end position="133"/>
    </location>
</feature>
<protein>
    <submittedName>
        <fullName evidence="8">Putative Co/Zn/Cd efflux system membrane fusion protein</fullName>
    </submittedName>
</protein>
<feature type="compositionally biased region" description="Low complexity" evidence="3">
    <location>
        <begin position="351"/>
        <end position="367"/>
    </location>
</feature>
<keyword evidence="4" id="KW-0812">Transmembrane</keyword>
<dbReference type="AlphaFoldDB" id="A0A4Q0SVA6"/>
<feature type="compositionally biased region" description="Polar residues" evidence="3">
    <location>
        <begin position="564"/>
        <end position="579"/>
    </location>
</feature>
<evidence type="ECO:0000259" key="7">
    <source>
        <dbReference type="Pfam" id="PF25989"/>
    </source>
</evidence>
<dbReference type="InterPro" id="IPR058625">
    <property type="entry name" value="MdtA-like_BSH"/>
</dbReference>
<reference evidence="9" key="2">
    <citation type="submission" date="2019-02" db="EMBL/GenBank/DDBJ databases">
        <title>Granulicella sibirica sp. nov., a psychrotolerant acidobacterium isolated from an organic soil layer in forested tundra, West Siberia.</title>
        <authorList>
            <person name="Oshkin I.Y."/>
            <person name="Kulichevskaya I.S."/>
            <person name="Rijpstra W.I.C."/>
            <person name="Sinninghe Damste J.S."/>
            <person name="Rakitin A.L."/>
            <person name="Ravin N.V."/>
            <person name="Dedysh S.N."/>
        </authorList>
    </citation>
    <scope>NUCLEOTIDE SEQUENCE [LARGE SCALE GENOMIC DNA]</scope>
    <source>
        <strain evidence="9">AF10</strain>
    </source>
</reference>
<accession>A0A4Q0SVA6</accession>
<dbReference type="Proteomes" id="UP000289437">
    <property type="component" value="Unassembled WGS sequence"/>
</dbReference>
<organism evidence="8 9">
    <name type="scientific">Granulicella sibirica</name>
    <dbReference type="NCBI Taxonomy" id="2479048"/>
    <lineage>
        <taxon>Bacteria</taxon>
        <taxon>Pseudomonadati</taxon>
        <taxon>Acidobacteriota</taxon>
        <taxon>Terriglobia</taxon>
        <taxon>Terriglobales</taxon>
        <taxon>Acidobacteriaceae</taxon>
        <taxon>Granulicella</taxon>
    </lineage>
</organism>
<dbReference type="PANTHER" id="PTHR30469:SF37">
    <property type="entry name" value="RAGD PROTEIN"/>
    <property type="match status" value="1"/>
</dbReference>
<feature type="region of interest" description="Disordered" evidence="3">
    <location>
        <begin position="525"/>
        <end position="602"/>
    </location>
</feature>
<name>A0A4Q0SVA6_9BACT</name>
<feature type="domain" description="CusB-like beta-barrel" evidence="6">
    <location>
        <begin position="393"/>
        <end position="465"/>
    </location>
</feature>
<evidence type="ECO:0000259" key="6">
    <source>
        <dbReference type="Pfam" id="PF25954"/>
    </source>
</evidence>
<evidence type="ECO:0000256" key="1">
    <source>
        <dbReference type="ARBA" id="ARBA00009477"/>
    </source>
</evidence>
<evidence type="ECO:0000256" key="2">
    <source>
        <dbReference type="SAM" id="Coils"/>
    </source>
</evidence>
<dbReference type="GO" id="GO:0015562">
    <property type="term" value="F:efflux transmembrane transporter activity"/>
    <property type="evidence" value="ECO:0007669"/>
    <property type="project" value="TreeGrafter"/>
</dbReference>
<dbReference type="NCBIfam" id="TIGR01730">
    <property type="entry name" value="RND_mfp"/>
    <property type="match status" value="1"/>
</dbReference>
<feature type="domain" description="Multidrug resistance protein MdtA-like barrel-sandwich hybrid" evidence="5">
    <location>
        <begin position="182"/>
        <end position="331"/>
    </location>
</feature>
<feature type="compositionally biased region" description="Polar residues" evidence="3">
    <location>
        <begin position="538"/>
        <end position="550"/>
    </location>
</feature>
<reference evidence="8 9" key="1">
    <citation type="submission" date="2018-11" db="EMBL/GenBank/DDBJ databases">
        <authorList>
            <person name="Mardanov A.V."/>
            <person name="Ravin N.V."/>
            <person name="Dedysh S.N."/>
        </authorList>
    </citation>
    <scope>NUCLEOTIDE SEQUENCE [LARGE SCALE GENOMIC DNA]</scope>
    <source>
        <strain evidence="8 9">AF10</strain>
    </source>
</reference>
<dbReference type="InterPro" id="IPR058792">
    <property type="entry name" value="Beta-barrel_RND_2"/>
</dbReference>
<evidence type="ECO:0000256" key="3">
    <source>
        <dbReference type="SAM" id="MobiDB-lite"/>
    </source>
</evidence>
<proteinExistence type="inferred from homology"/>
<feature type="domain" description="YknX-like C-terminal permuted SH3-like" evidence="7">
    <location>
        <begin position="472"/>
        <end position="537"/>
    </location>
</feature>
<comment type="caution">
    <text evidence="8">The sequence shown here is derived from an EMBL/GenBank/DDBJ whole genome shotgun (WGS) entry which is preliminary data.</text>
</comment>
<feature type="region of interest" description="Disordered" evidence="3">
    <location>
        <begin position="1"/>
        <end position="99"/>
    </location>
</feature>
<dbReference type="Gene3D" id="2.40.30.170">
    <property type="match status" value="1"/>
</dbReference>
<dbReference type="OrthoDB" id="9810430at2"/>
<feature type="compositionally biased region" description="Pro residues" evidence="3">
    <location>
        <begin position="551"/>
        <end position="560"/>
    </location>
</feature>
<comment type="similarity">
    <text evidence="1">Belongs to the membrane fusion protein (MFP) (TC 8.A.1) family.</text>
</comment>
<dbReference type="InterPro" id="IPR058637">
    <property type="entry name" value="YknX-like_C"/>
</dbReference>
<feature type="compositionally biased region" description="Basic and acidic residues" evidence="3">
    <location>
        <begin position="77"/>
        <end position="90"/>
    </location>
</feature>
<feature type="compositionally biased region" description="Basic and acidic residues" evidence="3">
    <location>
        <begin position="1"/>
        <end position="37"/>
    </location>
</feature>
<dbReference type="GO" id="GO:1990281">
    <property type="term" value="C:efflux pump complex"/>
    <property type="evidence" value="ECO:0007669"/>
    <property type="project" value="TreeGrafter"/>
</dbReference>
<feature type="coiled-coil region" evidence="2">
    <location>
        <begin position="214"/>
        <end position="241"/>
    </location>
</feature>
<dbReference type="FunFam" id="2.40.30.170:FF:000010">
    <property type="entry name" value="Efflux RND transporter periplasmic adaptor subunit"/>
    <property type="match status" value="1"/>
</dbReference>
<dbReference type="EMBL" id="RDSM01000004">
    <property type="protein sequence ID" value="RXH54292.1"/>
    <property type="molecule type" value="Genomic_DNA"/>
</dbReference>
<dbReference type="Pfam" id="PF25917">
    <property type="entry name" value="BSH_RND"/>
    <property type="match status" value="1"/>
</dbReference>
<keyword evidence="9" id="KW-1185">Reference proteome</keyword>
<evidence type="ECO:0000313" key="9">
    <source>
        <dbReference type="Proteomes" id="UP000289437"/>
    </source>
</evidence>
<feature type="region of interest" description="Disordered" evidence="3">
    <location>
        <begin position="351"/>
        <end position="376"/>
    </location>
</feature>
<gene>
    <name evidence="8" type="ORF">GRAN_4588</name>
</gene>